<reference evidence="2" key="1">
    <citation type="submission" date="2020-01" db="EMBL/GenBank/DDBJ databases">
        <title>Development of genomics and gene disruption for Polysphondylium violaceum indicates a role for the polyketide synthase stlB in stalk morphogenesis.</title>
        <authorList>
            <person name="Narita B."/>
            <person name="Kawabe Y."/>
            <person name="Kin K."/>
            <person name="Saito T."/>
            <person name="Gibbs R."/>
            <person name="Kuspa A."/>
            <person name="Muzny D."/>
            <person name="Queller D."/>
            <person name="Richards S."/>
            <person name="Strassman J."/>
            <person name="Sucgang R."/>
            <person name="Worley K."/>
            <person name="Schaap P."/>
        </authorList>
    </citation>
    <scope>NUCLEOTIDE SEQUENCE</scope>
    <source>
        <strain evidence="2">QSvi11</strain>
    </source>
</reference>
<proteinExistence type="predicted"/>
<comment type="caution">
    <text evidence="2">The sequence shown here is derived from an EMBL/GenBank/DDBJ whole genome shotgun (WGS) entry which is preliminary data.</text>
</comment>
<dbReference type="SMART" id="SM01063">
    <property type="entry name" value="CBM49"/>
    <property type="match status" value="1"/>
</dbReference>
<evidence type="ECO:0000313" key="2">
    <source>
        <dbReference type="EMBL" id="KAF2068413.1"/>
    </source>
</evidence>
<dbReference type="SUPFAM" id="SSF49384">
    <property type="entry name" value="Carbohydrate-binding domain"/>
    <property type="match status" value="1"/>
</dbReference>
<keyword evidence="3" id="KW-1185">Reference proteome</keyword>
<protein>
    <recommendedName>
        <fullName evidence="1">Carbohydrate binding domain-containing protein</fullName>
    </recommendedName>
</protein>
<gene>
    <name evidence="2" type="ORF">CYY_010262</name>
</gene>
<dbReference type="AlphaFoldDB" id="A0A8J4UTZ8"/>
<dbReference type="PANTHER" id="PTHR33239">
    <property type="entry name" value="CELLULOSE-BINDING DOMAIN-CONTAINING PROTEIN-RELATED"/>
    <property type="match status" value="1"/>
</dbReference>
<dbReference type="InterPro" id="IPR019028">
    <property type="entry name" value="CBM_49"/>
</dbReference>
<dbReference type="GO" id="GO:0031012">
    <property type="term" value="C:extracellular matrix"/>
    <property type="evidence" value="ECO:0007669"/>
    <property type="project" value="TreeGrafter"/>
</dbReference>
<dbReference type="PANTHER" id="PTHR33239:SF19">
    <property type="entry name" value="CARBOHYDRATE BINDING DOMAIN-CONTAINING PROTEIN-RELATED"/>
    <property type="match status" value="1"/>
</dbReference>
<accession>A0A8J4UTZ8</accession>
<evidence type="ECO:0000259" key="1">
    <source>
        <dbReference type="SMART" id="SM01063"/>
    </source>
</evidence>
<dbReference type="GO" id="GO:0030198">
    <property type="term" value="P:extracellular matrix organization"/>
    <property type="evidence" value="ECO:0007669"/>
    <property type="project" value="TreeGrafter"/>
</dbReference>
<evidence type="ECO:0000313" key="3">
    <source>
        <dbReference type="Proteomes" id="UP000695562"/>
    </source>
</evidence>
<dbReference type="Pfam" id="PF09478">
    <property type="entry name" value="CBM49"/>
    <property type="match status" value="1"/>
</dbReference>
<feature type="domain" description="Carbohydrate binding" evidence="1">
    <location>
        <begin position="112"/>
        <end position="192"/>
    </location>
</feature>
<sequence length="204" mass="22329">MPFLLKTTYSFIPIVTKASRITSLGGVLTVYGHKFGLAPAKTVFQVDYQNGQGWKNTTTTFQAGIVLITNAIQPTSTPFYVRVIVDDNIIGNSYLVTPIVVYVPPVGNNCGLLVQQTVVAQWVNSEIYPFTQVGVVYQNTGTKTITGVSFAMDKVDQIWGVDKVNNRYQLPSWHPTIPAGENYSFGYIIQSNAVGTLIPTVTCP</sequence>
<dbReference type="Proteomes" id="UP000695562">
    <property type="component" value="Unassembled WGS sequence"/>
</dbReference>
<dbReference type="InterPro" id="IPR008965">
    <property type="entry name" value="CBM2/CBM3_carb-bd_dom_sf"/>
</dbReference>
<organism evidence="2 3">
    <name type="scientific">Polysphondylium violaceum</name>
    <dbReference type="NCBI Taxonomy" id="133409"/>
    <lineage>
        <taxon>Eukaryota</taxon>
        <taxon>Amoebozoa</taxon>
        <taxon>Evosea</taxon>
        <taxon>Eumycetozoa</taxon>
        <taxon>Dictyostelia</taxon>
        <taxon>Dictyosteliales</taxon>
        <taxon>Dictyosteliaceae</taxon>
        <taxon>Polysphondylium</taxon>
    </lineage>
</organism>
<dbReference type="EMBL" id="AJWJ01001003">
    <property type="protein sequence ID" value="KAF2068413.1"/>
    <property type="molecule type" value="Genomic_DNA"/>
</dbReference>
<dbReference type="GO" id="GO:0005201">
    <property type="term" value="F:extracellular matrix structural constituent"/>
    <property type="evidence" value="ECO:0007669"/>
    <property type="project" value="TreeGrafter"/>
</dbReference>
<name>A0A8J4UTZ8_9MYCE</name>
<dbReference type="InterPro" id="IPR052879">
    <property type="entry name" value="Dd_Spore_Germination_Stalk"/>
</dbReference>
<dbReference type="GO" id="GO:0030246">
    <property type="term" value="F:carbohydrate binding"/>
    <property type="evidence" value="ECO:0007669"/>
    <property type="project" value="InterPro"/>
</dbReference>